<name>A0A1X9NIE7_9GAMM</name>
<dbReference type="EMBL" id="CP019343">
    <property type="protein sequence ID" value="ARN75279.1"/>
    <property type="molecule type" value="Genomic_DNA"/>
</dbReference>
<dbReference type="Pfam" id="PF05096">
    <property type="entry name" value="Glu_cyclase_2"/>
    <property type="match status" value="1"/>
</dbReference>
<keyword evidence="3" id="KW-1185">Reference proteome</keyword>
<dbReference type="STRING" id="716816.BST96_14850"/>
<evidence type="ECO:0008006" key="4">
    <source>
        <dbReference type="Google" id="ProtNLM"/>
    </source>
</evidence>
<dbReference type="Proteomes" id="UP000193450">
    <property type="component" value="Chromosome"/>
</dbReference>
<dbReference type="AlphaFoldDB" id="A0A1X9NIE7"/>
<keyword evidence="1" id="KW-0732">Signal</keyword>
<dbReference type="KEGG" id="osg:BST96_14850"/>
<protein>
    <recommendedName>
        <fullName evidence="4">Glutamine cyclotransferase</fullName>
    </recommendedName>
</protein>
<dbReference type="PANTHER" id="PTHR31270:SF1">
    <property type="entry name" value="GLUTAMINYL-PEPTIDE CYCLOTRANSFERASE"/>
    <property type="match status" value="1"/>
</dbReference>
<dbReference type="PANTHER" id="PTHR31270">
    <property type="entry name" value="GLUTAMINYL-PEPTIDE CYCLOTRANSFERASE"/>
    <property type="match status" value="1"/>
</dbReference>
<proteinExistence type="predicted"/>
<accession>A0A1X9NIE7</accession>
<dbReference type="OrthoDB" id="9783700at2"/>
<gene>
    <name evidence="2" type="ORF">BST96_14850</name>
</gene>
<sequence length="272" mass="31061">MRLASSITVTKSMMKAKYRGFSLLVYLFTCATSFAAQPVIEYQYQIVEQFQHDPQLFTQGLEFHDGILYESAGQRGASQLLSRTLDNPTPLQQHSLDKRYFAEGITLLKQQLYQLTWQAQQGFIYNPSTLEQTAQFTITGEGWGLTNNGEALIMSNGSSQLQFIDPVSFKTLRTLTVTFENNPVEKLNELEWVNGLIYANIWQSQWIIMIDPDNGQVVGKVFLKDILPKHQRNPKTDVLNGIAYDRAKQRLLVTGKYWPTLFHISLTPITKD</sequence>
<feature type="signal peptide" evidence="1">
    <location>
        <begin position="1"/>
        <end position="35"/>
    </location>
</feature>
<evidence type="ECO:0000256" key="1">
    <source>
        <dbReference type="SAM" id="SignalP"/>
    </source>
</evidence>
<dbReference type="InterPro" id="IPR011044">
    <property type="entry name" value="Quino_amine_DH_bsu"/>
</dbReference>
<evidence type="ECO:0000313" key="3">
    <source>
        <dbReference type="Proteomes" id="UP000193450"/>
    </source>
</evidence>
<dbReference type="InterPro" id="IPR007788">
    <property type="entry name" value="QCT"/>
</dbReference>
<evidence type="ECO:0000313" key="2">
    <source>
        <dbReference type="EMBL" id="ARN75279.1"/>
    </source>
</evidence>
<dbReference type="SUPFAM" id="SSF50969">
    <property type="entry name" value="YVTN repeat-like/Quinoprotein amine dehydrogenase"/>
    <property type="match status" value="1"/>
</dbReference>
<feature type="chain" id="PRO_5013072904" description="Glutamine cyclotransferase" evidence="1">
    <location>
        <begin position="36"/>
        <end position="272"/>
    </location>
</feature>
<reference evidence="2 3" key="1">
    <citation type="submission" date="2016-11" db="EMBL/GenBank/DDBJ databases">
        <title>Trade-off between light-utilization and light-protection in marine flavobacteria.</title>
        <authorList>
            <person name="Kumagai Y."/>
        </authorList>
    </citation>
    <scope>NUCLEOTIDE SEQUENCE [LARGE SCALE GENOMIC DNA]</scope>
    <source>
        <strain evidence="2 3">NBRC 107125</strain>
    </source>
</reference>
<dbReference type="GO" id="GO:0016603">
    <property type="term" value="F:glutaminyl-peptide cyclotransferase activity"/>
    <property type="evidence" value="ECO:0007669"/>
    <property type="project" value="InterPro"/>
</dbReference>
<organism evidence="2 3">
    <name type="scientific">Oceanicoccus sagamiensis</name>
    <dbReference type="NCBI Taxonomy" id="716816"/>
    <lineage>
        <taxon>Bacteria</taxon>
        <taxon>Pseudomonadati</taxon>
        <taxon>Pseudomonadota</taxon>
        <taxon>Gammaproteobacteria</taxon>
        <taxon>Cellvibrionales</taxon>
        <taxon>Spongiibacteraceae</taxon>
        <taxon>Oceanicoccus</taxon>
    </lineage>
</organism>